<evidence type="ECO:0000256" key="4">
    <source>
        <dbReference type="ARBA" id="ARBA00022842"/>
    </source>
</evidence>
<evidence type="ECO:0000313" key="7">
    <source>
        <dbReference type="Proteomes" id="UP000831607"/>
    </source>
</evidence>
<proteinExistence type="predicted"/>
<dbReference type="Proteomes" id="UP000831607">
    <property type="component" value="Chromosome"/>
</dbReference>
<dbReference type="EMBL" id="CP063982">
    <property type="protein sequence ID" value="UOD51223.1"/>
    <property type="molecule type" value="Genomic_DNA"/>
</dbReference>
<dbReference type="RefSeq" id="WP_243479689.1">
    <property type="nucleotide sequence ID" value="NZ_CP063982.1"/>
</dbReference>
<keyword evidence="7" id="KW-1185">Reference proteome</keyword>
<protein>
    <submittedName>
        <fullName evidence="6">ChbG/HpnK family deacetylase</fullName>
    </submittedName>
</protein>
<evidence type="ECO:0000256" key="3">
    <source>
        <dbReference type="ARBA" id="ARBA00022801"/>
    </source>
</evidence>
<evidence type="ECO:0000313" key="6">
    <source>
        <dbReference type="EMBL" id="UOD51223.1"/>
    </source>
</evidence>
<evidence type="ECO:0000256" key="2">
    <source>
        <dbReference type="ARBA" id="ARBA00022723"/>
    </source>
</evidence>
<keyword evidence="4" id="KW-0460">Magnesium</keyword>
<accession>A0ABY4ALS1</accession>
<dbReference type="PANTHER" id="PTHR31609">
    <property type="entry name" value="YDJC DEACETYLASE FAMILY MEMBER"/>
    <property type="match status" value="1"/>
</dbReference>
<keyword evidence="2" id="KW-0479">Metal-binding</keyword>
<evidence type="ECO:0000256" key="5">
    <source>
        <dbReference type="ARBA" id="ARBA00023277"/>
    </source>
</evidence>
<comment type="cofactor">
    <cofactor evidence="1">
        <name>Mg(2+)</name>
        <dbReference type="ChEBI" id="CHEBI:18420"/>
    </cofactor>
</comment>
<dbReference type="InterPro" id="IPR006879">
    <property type="entry name" value="YdjC-like"/>
</dbReference>
<dbReference type="SUPFAM" id="SSF88713">
    <property type="entry name" value="Glycoside hydrolase/deacetylase"/>
    <property type="match status" value="1"/>
</dbReference>
<reference evidence="6 7" key="1">
    <citation type="submission" date="2020-11" db="EMBL/GenBank/DDBJ databases">
        <title>Algicoccus daihaiensis sp.nov., isolated from Daihai Lake in Inner Mongolia.</title>
        <authorList>
            <person name="Kai J."/>
        </authorList>
    </citation>
    <scope>NUCLEOTIDE SEQUENCE [LARGE SCALE GENOMIC DNA]</scope>
    <source>
        <strain evidence="7">f23</strain>
    </source>
</reference>
<keyword evidence="3" id="KW-0378">Hydrolase</keyword>
<name>A0ABY4ALS1_9BURK</name>
<evidence type="ECO:0000256" key="1">
    <source>
        <dbReference type="ARBA" id="ARBA00001946"/>
    </source>
</evidence>
<organism evidence="6 7">
    <name type="scientific">Orrella daihaiensis</name>
    <dbReference type="NCBI Taxonomy" id="2782176"/>
    <lineage>
        <taxon>Bacteria</taxon>
        <taxon>Pseudomonadati</taxon>
        <taxon>Pseudomonadota</taxon>
        <taxon>Betaproteobacteria</taxon>
        <taxon>Burkholderiales</taxon>
        <taxon>Alcaligenaceae</taxon>
        <taxon>Orrella</taxon>
    </lineage>
</organism>
<keyword evidence="5" id="KW-0119">Carbohydrate metabolism</keyword>
<dbReference type="Gene3D" id="3.20.20.370">
    <property type="entry name" value="Glycoside hydrolase/deacetylase"/>
    <property type="match status" value="1"/>
</dbReference>
<dbReference type="InterPro" id="IPR011330">
    <property type="entry name" value="Glyco_hydro/deAcase_b/a-brl"/>
</dbReference>
<dbReference type="CDD" id="cd10807">
    <property type="entry name" value="YdjC_like_3"/>
    <property type="match status" value="1"/>
</dbReference>
<dbReference type="PANTHER" id="PTHR31609:SF1">
    <property type="entry name" value="CARBOHYDRATE DEACETYLASE"/>
    <property type="match status" value="1"/>
</dbReference>
<gene>
    <name evidence="6" type="ORF">DHf2319_04850</name>
</gene>
<dbReference type="Pfam" id="PF04794">
    <property type="entry name" value="YdjC"/>
    <property type="match status" value="1"/>
</dbReference>
<sequence>MGSDAISSEAVRSSADSKVIAICADDYGVDLHVDRAIVDLARIGRLTATSVLVDARISDQSRAALQALEIDIGLHLNFTEELGDLSADTVMPLGQLILRAQTRCLSRRWVRQNIERQLNRFEALLGRTPDYVDGHLHVHQLPIIGDELLAALRDRQLPAGFWVRDTRAGELSDSPWSERFKSWVVGNLGMHRLTLNAASQGIHTNRGFFGVYDFTKSHRPFIEMMRAWLAHAVPGALIMTHPSKQALPGDPIGQARVDEYQILASDAFGHLLQQQGVRLARSSQALSSLP</sequence>